<dbReference type="InterPro" id="IPR000719">
    <property type="entry name" value="Prot_kinase_dom"/>
</dbReference>
<keyword evidence="5 13" id="KW-0732">Signal</keyword>
<dbReference type="InterPro" id="IPR045874">
    <property type="entry name" value="LRK10/LRL21-25-like"/>
</dbReference>
<evidence type="ECO:0000256" key="2">
    <source>
        <dbReference type="ARBA" id="ARBA00022527"/>
    </source>
</evidence>
<reference evidence="15" key="1">
    <citation type="journal article" date="2023" name="Plant Biotechnol. J.">
        <title>Chromosome-level wild Hevea brasiliensis genome provides new tools for genomic-assisted breeding and valuable loci to elevate rubber yield.</title>
        <authorList>
            <person name="Cheng H."/>
            <person name="Song X."/>
            <person name="Hu Y."/>
            <person name="Wu T."/>
            <person name="Yang Q."/>
            <person name="An Z."/>
            <person name="Feng S."/>
            <person name="Deng Z."/>
            <person name="Wu W."/>
            <person name="Zeng X."/>
            <person name="Tu M."/>
            <person name="Wang X."/>
            <person name="Huang H."/>
        </authorList>
    </citation>
    <scope>NUCLEOTIDE SEQUENCE</scope>
    <source>
        <strain evidence="15">MT/VB/25A 57/8</strain>
    </source>
</reference>
<dbReference type="PROSITE" id="PS50011">
    <property type="entry name" value="PROTEIN_KINASE_DOM"/>
    <property type="match status" value="1"/>
</dbReference>
<dbReference type="PANTHER" id="PTHR27009">
    <property type="entry name" value="RUST RESISTANCE KINASE LR10-RELATED"/>
    <property type="match status" value="1"/>
</dbReference>
<evidence type="ECO:0000256" key="10">
    <source>
        <dbReference type="ARBA" id="ARBA00023136"/>
    </source>
</evidence>
<evidence type="ECO:0000256" key="6">
    <source>
        <dbReference type="ARBA" id="ARBA00022741"/>
    </source>
</evidence>
<dbReference type="Gene3D" id="3.30.200.20">
    <property type="entry name" value="Phosphorylase Kinase, domain 1"/>
    <property type="match status" value="1"/>
</dbReference>
<name>A0ABQ9MHP8_HEVBR</name>
<evidence type="ECO:0000256" key="1">
    <source>
        <dbReference type="ARBA" id="ARBA00004479"/>
    </source>
</evidence>
<evidence type="ECO:0000256" key="7">
    <source>
        <dbReference type="ARBA" id="ARBA00022777"/>
    </source>
</evidence>
<evidence type="ECO:0000256" key="13">
    <source>
        <dbReference type="SAM" id="SignalP"/>
    </source>
</evidence>
<feature type="binding site" evidence="12">
    <location>
        <position position="302"/>
    </location>
    <ligand>
        <name>ATP</name>
        <dbReference type="ChEBI" id="CHEBI:30616"/>
    </ligand>
</feature>
<protein>
    <recommendedName>
        <fullName evidence="14">Protein kinase domain-containing protein</fullName>
    </recommendedName>
</protein>
<evidence type="ECO:0000256" key="8">
    <source>
        <dbReference type="ARBA" id="ARBA00022840"/>
    </source>
</evidence>
<dbReference type="Pfam" id="PF00069">
    <property type="entry name" value="Pkinase"/>
    <property type="match status" value="1"/>
</dbReference>
<keyword evidence="10" id="KW-0472">Membrane</keyword>
<dbReference type="PROSITE" id="PS00107">
    <property type="entry name" value="PROTEIN_KINASE_ATP"/>
    <property type="match status" value="1"/>
</dbReference>
<keyword evidence="4" id="KW-0812">Transmembrane</keyword>
<feature type="chain" id="PRO_5045239511" description="Protein kinase domain-containing protein" evidence="13">
    <location>
        <begin position="22"/>
        <end position="587"/>
    </location>
</feature>
<dbReference type="EMBL" id="JARPOI010000006">
    <property type="protein sequence ID" value="KAJ9178388.1"/>
    <property type="molecule type" value="Genomic_DNA"/>
</dbReference>
<keyword evidence="11" id="KW-0325">Glycoprotein</keyword>
<dbReference type="InterPro" id="IPR017441">
    <property type="entry name" value="Protein_kinase_ATP_BS"/>
</dbReference>
<keyword evidence="16" id="KW-1185">Reference proteome</keyword>
<gene>
    <name evidence="15" type="ORF">P3X46_010275</name>
</gene>
<feature type="signal peptide" evidence="13">
    <location>
        <begin position="1"/>
        <end position="21"/>
    </location>
</feature>
<evidence type="ECO:0000256" key="9">
    <source>
        <dbReference type="ARBA" id="ARBA00022989"/>
    </source>
</evidence>
<feature type="domain" description="Protein kinase" evidence="14">
    <location>
        <begin position="274"/>
        <end position="560"/>
    </location>
</feature>
<dbReference type="InterPro" id="IPR008271">
    <property type="entry name" value="Ser/Thr_kinase_AS"/>
</dbReference>
<sequence length="587" mass="67192">MVNCLLCYLRFIILLVDHGLGFNECNISRCGSFGPPQPPHCGYPQPGFHLSCSENNETVLELPNSWKLFVQEIDYKSQVIYANDSGGCLPRRLILNLNLSVSPFEIMNRKENITLFKCPSRKMKDFFNNIWQILCLSDLHCDVLAILSDWSIVDPDIVYCTKIHDYSEVASIDSVVYQEYIRRLNWYNPPCKFCEAKGKYCRLKMNTTDSETECYGSIKPTKGASTKFIGTATAIYYFNKIEKEYRSKIENFLDDYKSFKPTRYSYADIKRMTNQFKDELGQGAYGTVFRGKLSDEILVAVKVLNNSKGNGEEFVNEVRTIGKIHHVNVVRLIGFCADGFRRALVYEYLPNDSLQKFITSADDKNHFLGWKRLQDIALGIAKGIEYLHQGFDKRILHFDIKPHNILLDHDFNPKISDFGLAKFCAKDQSAVSMTTARGIIGYISPEVSSRNFRNASYKADVYSFGMLVLEMVGGRKIIDVTEENDKQIYFPEWIYNLLEEGEDLRFQIEEERGAKIAKKLAIVGLWCIQWNPVDRPSIKVAIHMLDGKGENLTIPPNPFNSAARTRNIARISRKRPPSELVVVSETE</sequence>
<organism evidence="15 16">
    <name type="scientific">Hevea brasiliensis</name>
    <name type="common">Para rubber tree</name>
    <name type="synonym">Siphonia brasiliensis</name>
    <dbReference type="NCBI Taxonomy" id="3981"/>
    <lineage>
        <taxon>Eukaryota</taxon>
        <taxon>Viridiplantae</taxon>
        <taxon>Streptophyta</taxon>
        <taxon>Embryophyta</taxon>
        <taxon>Tracheophyta</taxon>
        <taxon>Spermatophyta</taxon>
        <taxon>Magnoliopsida</taxon>
        <taxon>eudicotyledons</taxon>
        <taxon>Gunneridae</taxon>
        <taxon>Pentapetalae</taxon>
        <taxon>rosids</taxon>
        <taxon>fabids</taxon>
        <taxon>Malpighiales</taxon>
        <taxon>Euphorbiaceae</taxon>
        <taxon>Crotonoideae</taxon>
        <taxon>Micrandreae</taxon>
        <taxon>Hevea</taxon>
    </lineage>
</organism>
<evidence type="ECO:0000256" key="3">
    <source>
        <dbReference type="ARBA" id="ARBA00022679"/>
    </source>
</evidence>
<evidence type="ECO:0000313" key="16">
    <source>
        <dbReference type="Proteomes" id="UP001174677"/>
    </source>
</evidence>
<dbReference type="InterPro" id="IPR025287">
    <property type="entry name" value="WAK_GUB"/>
</dbReference>
<keyword evidence="7" id="KW-0418">Kinase</keyword>
<evidence type="ECO:0000256" key="4">
    <source>
        <dbReference type="ARBA" id="ARBA00022692"/>
    </source>
</evidence>
<evidence type="ECO:0000256" key="5">
    <source>
        <dbReference type="ARBA" id="ARBA00022729"/>
    </source>
</evidence>
<evidence type="ECO:0000256" key="12">
    <source>
        <dbReference type="PROSITE-ProRule" id="PRU10141"/>
    </source>
</evidence>
<dbReference type="SUPFAM" id="SSF56112">
    <property type="entry name" value="Protein kinase-like (PK-like)"/>
    <property type="match status" value="1"/>
</dbReference>
<dbReference type="Gene3D" id="1.10.510.10">
    <property type="entry name" value="Transferase(Phosphotransferase) domain 1"/>
    <property type="match status" value="1"/>
</dbReference>
<keyword evidence="2" id="KW-0723">Serine/threonine-protein kinase</keyword>
<keyword evidence="9" id="KW-1133">Transmembrane helix</keyword>
<dbReference type="SMART" id="SM00220">
    <property type="entry name" value="S_TKc"/>
    <property type="match status" value="1"/>
</dbReference>
<dbReference type="Proteomes" id="UP001174677">
    <property type="component" value="Chromosome 6"/>
</dbReference>
<evidence type="ECO:0000313" key="15">
    <source>
        <dbReference type="EMBL" id="KAJ9178388.1"/>
    </source>
</evidence>
<dbReference type="InterPro" id="IPR011009">
    <property type="entry name" value="Kinase-like_dom_sf"/>
</dbReference>
<comment type="caution">
    <text evidence="15">The sequence shown here is derived from an EMBL/GenBank/DDBJ whole genome shotgun (WGS) entry which is preliminary data.</text>
</comment>
<keyword evidence="3" id="KW-0808">Transferase</keyword>
<dbReference type="PROSITE" id="PS00108">
    <property type="entry name" value="PROTEIN_KINASE_ST"/>
    <property type="match status" value="1"/>
</dbReference>
<comment type="subcellular location">
    <subcellularLocation>
        <location evidence="1">Membrane</location>
        <topology evidence="1">Single-pass type I membrane protein</topology>
    </subcellularLocation>
</comment>
<keyword evidence="8 12" id="KW-0067">ATP-binding</keyword>
<keyword evidence="6 12" id="KW-0547">Nucleotide-binding</keyword>
<dbReference type="Pfam" id="PF13947">
    <property type="entry name" value="GUB_WAK_bind"/>
    <property type="match status" value="1"/>
</dbReference>
<accession>A0ABQ9MHP8</accession>
<evidence type="ECO:0000259" key="14">
    <source>
        <dbReference type="PROSITE" id="PS50011"/>
    </source>
</evidence>
<evidence type="ECO:0000256" key="11">
    <source>
        <dbReference type="ARBA" id="ARBA00023180"/>
    </source>
</evidence>
<proteinExistence type="predicted"/>